<dbReference type="Gene3D" id="3.90.700.10">
    <property type="entry name" value="Succinate dehydrogenase/fumarate reductase flavoprotein, catalytic domain"/>
    <property type="match status" value="1"/>
</dbReference>
<dbReference type="InterPro" id="IPR027477">
    <property type="entry name" value="Succ_DH/fumarate_Rdtase_cat_sf"/>
</dbReference>
<keyword evidence="6" id="KW-1185">Reference proteome</keyword>
<feature type="domain" description="FAD-dependent oxidoreductase 2 FAD-binding" evidence="4">
    <location>
        <begin position="15"/>
        <end position="62"/>
    </location>
</feature>
<dbReference type="InterPro" id="IPR003953">
    <property type="entry name" value="FAD-dep_OxRdtase_2_FAD-bd"/>
</dbReference>
<protein>
    <submittedName>
        <fullName evidence="5">FAD-binding protein</fullName>
    </submittedName>
</protein>
<evidence type="ECO:0000256" key="3">
    <source>
        <dbReference type="ARBA" id="ARBA00023002"/>
    </source>
</evidence>
<evidence type="ECO:0000313" key="6">
    <source>
        <dbReference type="Proteomes" id="UP001297600"/>
    </source>
</evidence>
<accession>A0ABS9MPY7</accession>
<dbReference type="Pfam" id="PF00890">
    <property type="entry name" value="FAD_binding_2"/>
    <property type="match status" value="1"/>
</dbReference>
<evidence type="ECO:0000256" key="1">
    <source>
        <dbReference type="ARBA" id="ARBA00001974"/>
    </source>
</evidence>
<dbReference type="Proteomes" id="UP001297600">
    <property type="component" value="Unassembled WGS sequence"/>
</dbReference>
<dbReference type="Gene3D" id="3.50.50.60">
    <property type="entry name" value="FAD/NAD(P)-binding domain"/>
    <property type="match status" value="1"/>
</dbReference>
<reference evidence="5 6" key="1">
    <citation type="submission" date="2022-02" db="EMBL/GenBank/DDBJ databases">
        <title>Mesosutterella porci, a novel member of the family Sutterellaceae from pig feces.</title>
        <authorList>
            <person name="Wylensek D."/>
            <person name="Clavel T."/>
        </authorList>
    </citation>
    <scope>NUCLEOTIDE SEQUENCE [LARGE SCALE GENOMIC DNA]</scope>
    <source>
        <strain evidence="6">oilRF-744-wt-GAM-9</strain>
    </source>
</reference>
<organism evidence="5 6">
    <name type="scientific">Mesosutterella porci</name>
    <dbReference type="NCBI Taxonomy" id="2915351"/>
    <lineage>
        <taxon>Bacteria</taxon>
        <taxon>Pseudomonadati</taxon>
        <taxon>Pseudomonadota</taxon>
        <taxon>Betaproteobacteria</taxon>
        <taxon>Burkholderiales</taxon>
        <taxon>Sutterellaceae</taxon>
        <taxon>Mesosutterella</taxon>
    </lineage>
</organism>
<comment type="cofactor">
    <cofactor evidence="1">
        <name>FAD</name>
        <dbReference type="ChEBI" id="CHEBI:57692"/>
    </cofactor>
</comment>
<gene>
    <name evidence="5" type="ORF">MAF45_04265</name>
</gene>
<proteinExistence type="predicted"/>
<comment type="caution">
    <text evidence="5">The sequence shown here is derived from an EMBL/GenBank/DDBJ whole genome shotgun (WGS) entry which is preliminary data.</text>
</comment>
<keyword evidence="2" id="KW-0285">Flavoprotein</keyword>
<evidence type="ECO:0000313" key="5">
    <source>
        <dbReference type="EMBL" id="MCG5030659.1"/>
    </source>
</evidence>
<sequence length="86" mass="8904">MRPQSLDLLAAGQDAFLRSEVSPAGQTTFGGVMRDLKCRALSRGGRPIPGLYAAGETASQYGQGLTIAIVLGRLSGQNAAAEALEK</sequence>
<dbReference type="EMBL" id="JAKNCT010000004">
    <property type="protein sequence ID" value="MCG5030659.1"/>
    <property type="molecule type" value="Genomic_DNA"/>
</dbReference>
<dbReference type="InterPro" id="IPR036188">
    <property type="entry name" value="FAD/NAD-bd_sf"/>
</dbReference>
<dbReference type="SUPFAM" id="SSF51905">
    <property type="entry name" value="FAD/NAD(P)-binding domain"/>
    <property type="match status" value="1"/>
</dbReference>
<keyword evidence="3" id="KW-0560">Oxidoreductase</keyword>
<name>A0ABS9MPY7_9BURK</name>
<evidence type="ECO:0000256" key="2">
    <source>
        <dbReference type="ARBA" id="ARBA00022630"/>
    </source>
</evidence>
<evidence type="ECO:0000259" key="4">
    <source>
        <dbReference type="Pfam" id="PF00890"/>
    </source>
</evidence>
<dbReference type="RefSeq" id="WP_237978312.1">
    <property type="nucleotide sequence ID" value="NZ_JAKNCT010000004.1"/>
</dbReference>